<evidence type="ECO:0000256" key="7">
    <source>
        <dbReference type="ARBA" id="ARBA00023224"/>
    </source>
</evidence>
<evidence type="ECO:0000259" key="9">
    <source>
        <dbReference type="PROSITE" id="PS50262"/>
    </source>
</evidence>
<name>A0AAV4A3V5_9GAST</name>
<keyword evidence="5 8" id="KW-0472">Membrane</keyword>
<dbReference type="PROSITE" id="PS50262">
    <property type="entry name" value="G_PROTEIN_RECEP_F1_2"/>
    <property type="match status" value="1"/>
</dbReference>
<dbReference type="AlphaFoldDB" id="A0AAV4A3V5"/>
<accession>A0AAV4A3V5</accession>
<dbReference type="EMBL" id="BLXT01003377">
    <property type="protein sequence ID" value="GFO01542.1"/>
    <property type="molecule type" value="Genomic_DNA"/>
</dbReference>
<feature type="domain" description="G-protein coupled receptors family 1 profile" evidence="9">
    <location>
        <begin position="43"/>
        <end position="146"/>
    </location>
</feature>
<keyword evidence="7" id="KW-0807">Transducer</keyword>
<protein>
    <submittedName>
        <fullName evidence="10">Chemosensory receptor a</fullName>
    </submittedName>
</protein>
<evidence type="ECO:0000256" key="1">
    <source>
        <dbReference type="ARBA" id="ARBA00004141"/>
    </source>
</evidence>
<dbReference type="GO" id="GO:0008528">
    <property type="term" value="F:G protein-coupled peptide receptor activity"/>
    <property type="evidence" value="ECO:0007669"/>
    <property type="project" value="InterPro"/>
</dbReference>
<evidence type="ECO:0000256" key="6">
    <source>
        <dbReference type="ARBA" id="ARBA00023170"/>
    </source>
</evidence>
<organism evidence="10 11">
    <name type="scientific">Plakobranchus ocellatus</name>
    <dbReference type="NCBI Taxonomy" id="259542"/>
    <lineage>
        <taxon>Eukaryota</taxon>
        <taxon>Metazoa</taxon>
        <taxon>Spiralia</taxon>
        <taxon>Lophotrochozoa</taxon>
        <taxon>Mollusca</taxon>
        <taxon>Gastropoda</taxon>
        <taxon>Heterobranchia</taxon>
        <taxon>Euthyneura</taxon>
        <taxon>Panpulmonata</taxon>
        <taxon>Sacoglossa</taxon>
        <taxon>Placobranchoidea</taxon>
        <taxon>Plakobranchidae</taxon>
        <taxon>Plakobranchus</taxon>
    </lineage>
</organism>
<comment type="caution">
    <text evidence="10">The sequence shown here is derived from an EMBL/GenBank/DDBJ whole genome shotgun (WGS) entry which is preliminary data.</text>
</comment>
<dbReference type="InterPro" id="IPR017452">
    <property type="entry name" value="GPCR_Rhodpsn_7TM"/>
</dbReference>
<evidence type="ECO:0000256" key="3">
    <source>
        <dbReference type="ARBA" id="ARBA00022989"/>
    </source>
</evidence>
<comment type="subcellular location">
    <subcellularLocation>
        <location evidence="1">Membrane</location>
        <topology evidence="1">Multi-pass membrane protein</topology>
    </subcellularLocation>
</comment>
<feature type="transmembrane region" description="Helical" evidence="8">
    <location>
        <begin position="28"/>
        <end position="55"/>
    </location>
</feature>
<keyword evidence="11" id="KW-1185">Reference proteome</keyword>
<keyword evidence="6 10" id="KW-0675">Receptor</keyword>
<dbReference type="GO" id="GO:0005886">
    <property type="term" value="C:plasma membrane"/>
    <property type="evidence" value="ECO:0007669"/>
    <property type="project" value="TreeGrafter"/>
</dbReference>
<evidence type="ECO:0000256" key="5">
    <source>
        <dbReference type="ARBA" id="ARBA00023136"/>
    </source>
</evidence>
<evidence type="ECO:0000313" key="10">
    <source>
        <dbReference type="EMBL" id="GFO01542.1"/>
    </source>
</evidence>
<dbReference type="Gene3D" id="1.20.1070.10">
    <property type="entry name" value="Rhodopsin 7-helix transmembrane proteins"/>
    <property type="match status" value="1"/>
</dbReference>
<gene>
    <name evidence="10" type="ORF">PoB_002804700</name>
</gene>
<dbReference type="PANTHER" id="PTHR45695:SF9">
    <property type="entry name" value="LEUCOKININ RECEPTOR"/>
    <property type="match status" value="1"/>
</dbReference>
<keyword evidence="4" id="KW-0297">G-protein coupled receptor</keyword>
<reference evidence="10 11" key="1">
    <citation type="journal article" date="2021" name="Elife">
        <title>Chloroplast acquisition without the gene transfer in kleptoplastic sea slugs, Plakobranchus ocellatus.</title>
        <authorList>
            <person name="Maeda T."/>
            <person name="Takahashi S."/>
            <person name="Yoshida T."/>
            <person name="Shimamura S."/>
            <person name="Takaki Y."/>
            <person name="Nagai Y."/>
            <person name="Toyoda A."/>
            <person name="Suzuki Y."/>
            <person name="Arimoto A."/>
            <person name="Ishii H."/>
            <person name="Satoh N."/>
            <person name="Nishiyama T."/>
            <person name="Hasebe M."/>
            <person name="Maruyama T."/>
            <person name="Minagawa J."/>
            <person name="Obokata J."/>
            <person name="Shigenobu S."/>
        </authorList>
    </citation>
    <scope>NUCLEOTIDE SEQUENCE [LARGE SCALE GENOMIC DNA]</scope>
</reference>
<keyword evidence="2 8" id="KW-0812">Transmembrane</keyword>
<proteinExistence type="predicted"/>
<keyword evidence="3 8" id="KW-1133">Transmembrane helix</keyword>
<dbReference type="PANTHER" id="PTHR45695">
    <property type="entry name" value="LEUCOKININ RECEPTOR-RELATED"/>
    <property type="match status" value="1"/>
</dbReference>
<evidence type="ECO:0000256" key="8">
    <source>
        <dbReference type="SAM" id="Phobius"/>
    </source>
</evidence>
<evidence type="ECO:0000256" key="4">
    <source>
        <dbReference type="ARBA" id="ARBA00023040"/>
    </source>
</evidence>
<dbReference type="Pfam" id="PF10324">
    <property type="entry name" value="7TM_GPCR_Srw"/>
    <property type="match status" value="1"/>
</dbReference>
<sequence>MAVYEIVFVGLLIAHTGPPYASYSWLEALYLLCSYSAISLACFVIISISTIFLIIRLQQSVSWRKSTSTASGQMTSNKEAKATRCVIFICMLFIVCFFPNLFVIVFVSIYPNYNLWDPYFNRLAYLISVLGFLCQSISISANTLVYYTMSSKYRQVFRSLFFCFEDEKLPKN</sequence>
<dbReference type="InterPro" id="IPR019427">
    <property type="entry name" value="7TM_GPCR_serpentine_rcpt_Srw"/>
</dbReference>
<dbReference type="Proteomes" id="UP000735302">
    <property type="component" value="Unassembled WGS sequence"/>
</dbReference>
<feature type="transmembrane region" description="Helical" evidence="8">
    <location>
        <begin position="123"/>
        <end position="149"/>
    </location>
</feature>
<evidence type="ECO:0000256" key="2">
    <source>
        <dbReference type="ARBA" id="ARBA00022692"/>
    </source>
</evidence>
<dbReference type="SUPFAM" id="SSF81321">
    <property type="entry name" value="Family A G protein-coupled receptor-like"/>
    <property type="match status" value="1"/>
</dbReference>
<evidence type="ECO:0000313" key="11">
    <source>
        <dbReference type="Proteomes" id="UP000735302"/>
    </source>
</evidence>
<feature type="transmembrane region" description="Helical" evidence="8">
    <location>
        <begin position="86"/>
        <end position="111"/>
    </location>
</feature>